<dbReference type="SMART" id="SM00988">
    <property type="entry name" value="UreE_N"/>
    <property type="match status" value="1"/>
</dbReference>
<evidence type="ECO:0000259" key="5">
    <source>
        <dbReference type="SMART" id="SM00988"/>
    </source>
</evidence>
<name>A0A2P8GIM0_9BACT</name>
<keyword evidence="3 4" id="KW-0143">Chaperone</keyword>
<comment type="similarity">
    <text evidence="4">Belongs to the UreE family.</text>
</comment>
<dbReference type="CDD" id="cd00571">
    <property type="entry name" value="UreE"/>
    <property type="match status" value="1"/>
</dbReference>
<proteinExistence type="inferred from homology"/>
<dbReference type="SUPFAM" id="SSF69737">
    <property type="entry name" value="Urease metallochaperone UreE, C-terminal domain"/>
    <property type="match status" value="1"/>
</dbReference>
<accession>A0A2P8GIM0</accession>
<dbReference type="InterPro" id="IPR036118">
    <property type="entry name" value="UreE_N_sf"/>
</dbReference>
<dbReference type="GO" id="GO:0065003">
    <property type="term" value="P:protein-containing complex assembly"/>
    <property type="evidence" value="ECO:0007669"/>
    <property type="project" value="InterPro"/>
</dbReference>
<dbReference type="Gene3D" id="3.30.70.790">
    <property type="entry name" value="UreE, C-terminal domain"/>
    <property type="match status" value="1"/>
</dbReference>
<evidence type="ECO:0000256" key="1">
    <source>
        <dbReference type="ARBA" id="ARBA00022490"/>
    </source>
</evidence>
<dbReference type="EMBL" id="PYAS01000001">
    <property type="protein sequence ID" value="PSL33826.1"/>
    <property type="molecule type" value="Genomic_DNA"/>
</dbReference>
<dbReference type="GO" id="GO:0019627">
    <property type="term" value="P:urea metabolic process"/>
    <property type="evidence" value="ECO:0007669"/>
    <property type="project" value="InterPro"/>
</dbReference>
<dbReference type="HAMAP" id="MF_00822">
    <property type="entry name" value="UreE"/>
    <property type="match status" value="1"/>
</dbReference>
<dbReference type="Pfam" id="PF02814">
    <property type="entry name" value="UreE_N"/>
    <property type="match status" value="1"/>
</dbReference>
<dbReference type="Gene3D" id="2.60.260.20">
    <property type="entry name" value="Urease metallochaperone UreE, N-terminal domain"/>
    <property type="match status" value="1"/>
</dbReference>
<dbReference type="AlphaFoldDB" id="A0A2P8GIM0"/>
<evidence type="ECO:0000256" key="4">
    <source>
        <dbReference type="HAMAP-Rule" id="MF_00822"/>
    </source>
</evidence>
<comment type="subcellular location">
    <subcellularLocation>
        <location evidence="4">Cytoplasm</location>
    </subcellularLocation>
</comment>
<dbReference type="GO" id="GO:0005737">
    <property type="term" value="C:cytoplasm"/>
    <property type="evidence" value="ECO:0007669"/>
    <property type="project" value="UniProtKB-SubCell"/>
</dbReference>
<keyword evidence="2 4" id="KW-0533">Nickel</keyword>
<keyword evidence="1 4" id="KW-0963">Cytoplasm</keyword>
<reference evidence="6 7" key="1">
    <citation type="submission" date="2018-03" db="EMBL/GenBank/DDBJ databases">
        <title>Genomic Encyclopedia of Archaeal and Bacterial Type Strains, Phase II (KMG-II): from individual species to whole genera.</title>
        <authorList>
            <person name="Goeker M."/>
        </authorList>
    </citation>
    <scope>NUCLEOTIDE SEQUENCE [LARGE SCALE GENOMIC DNA]</scope>
    <source>
        <strain evidence="6 7">DSM 29057</strain>
    </source>
</reference>
<dbReference type="InterPro" id="IPR004029">
    <property type="entry name" value="UreE_N"/>
</dbReference>
<dbReference type="NCBIfam" id="NF009754">
    <property type="entry name" value="PRK13261.1-6"/>
    <property type="match status" value="1"/>
</dbReference>
<gene>
    <name evidence="4" type="primary">ureE</name>
    <name evidence="6" type="ORF">CLV60_101195</name>
</gene>
<dbReference type="RefSeq" id="WP_106593514.1">
    <property type="nucleotide sequence ID" value="NZ_PYAS01000001.1"/>
</dbReference>
<comment type="function">
    <text evidence="4">Involved in urease metallocenter assembly. Binds nickel. Probably functions as a nickel donor during metallocenter assembly.</text>
</comment>
<dbReference type="Proteomes" id="UP000241964">
    <property type="component" value="Unassembled WGS sequence"/>
</dbReference>
<dbReference type="GO" id="GO:0051082">
    <property type="term" value="F:unfolded protein binding"/>
    <property type="evidence" value="ECO:0007669"/>
    <property type="project" value="UniProtKB-UniRule"/>
</dbReference>
<dbReference type="InterPro" id="IPR012406">
    <property type="entry name" value="UreE"/>
</dbReference>
<protein>
    <recommendedName>
        <fullName evidence="4">Urease accessory protein UreE</fullName>
    </recommendedName>
</protein>
<dbReference type="PIRSF" id="PIRSF036402">
    <property type="entry name" value="Ureas_acces_UreE"/>
    <property type="match status" value="1"/>
</dbReference>
<dbReference type="GO" id="GO:0016151">
    <property type="term" value="F:nickel cation binding"/>
    <property type="evidence" value="ECO:0007669"/>
    <property type="project" value="UniProtKB-UniRule"/>
</dbReference>
<dbReference type="SUPFAM" id="SSF69287">
    <property type="entry name" value="Urease metallochaperone UreE, N-terminal domain"/>
    <property type="match status" value="1"/>
</dbReference>
<keyword evidence="7" id="KW-1185">Reference proteome</keyword>
<sequence length="171" mass="19388">MTIINAILGNLATWPNEGQVVDLLEIEWFESAKKIHRRFTNGGVEIAIRFTREGQRLRQNDVVYADAARIVAVHIRPCEAIVISPATMLEMGTVCYEIGNKHMPLFIDDDQVLMPFEEPMFRWLQASGYKPEKQVRQLLNWLKSNVEPHGHGGAEQSLFSKIINLASSVSK</sequence>
<evidence type="ECO:0000256" key="3">
    <source>
        <dbReference type="ARBA" id="ARBA00023186"/>
    </source>
</evidence>
<feature type="domain" description="UreE urease accessory N-terminal" evidence="5">
    <location>
        <begin position="7"/>
        <end position="71"/>
    </location>
</feature>
<evidence type="ECO:0000313" key="7">
    <source>
        <dbReference type="Proteomes" id="UP000241964"/>
    </source>
</evidence>
<organism evidence="6 7">
    <name type="scientific">Dyadobacter jiangsuensis</name>
    <dbReference type="NCBI Taxonomy" id="1591085"/>
    <lineage>
        <taxon>Bacteria</taxon>
        <taxon>Pseudomonadati</taxon>
        <taxon>Bacteroidota</taxon>
        <taxon>Cytophagia</taxon>
        <taxon>Cytophagales</taxon>
        <taxon>Spirosomataceae</taxon>
        <taxon>Dyadobacter</taxon>
    </lineage>
</organism>
<dbReference type="GO" id="GO:0006457">
    <property type="term" value="P:protein folding"/>
    <property type="evidence" value="ECO:0007669"/>
    <property type="project" value="InterPro"/>
</dbReference>
<evidence type="ECO:0000256" key="2">
    <source>
        <dbReference type="ARBA" id="ARBA00022596"/>
    </source>
</evidence>
<dbReference type="OrthoDB" id="9810882at2"/>
<evidence type="ECO:0000313" key="6">
    <source>
        <dbReference type="EMBL" id="PSL33826.1"/>
    </source>
</evidence>
<comment type="caution">
    <text evidence="6">The sequence shown here is derived from an EMBL/GenBank/DDBJ whole genome shotgun (WGS) entry which is preliminary data.</text>
</comment>